<evidence type="ECO:0000313" key="8">
    <source>
        <dbReference type="EMBL" id="MEV8463268.1"/>
    </source>
</evidence>
<feature type="transmembrane region" description="Helical" evidence="7">
    <location>
        <begin position="259"/>
        <end position="284"/>
    </location>
</feature>
<evidence type="ECO:0000256" key="3">
    <source>
        <dbReference type="ARBA" id="ARBA00022692"/>
    </source>
</evidence>
<sequence length="337" mass="37090">MPPPAGRAPRLRSGRSPSAHVKEGSTTAGRDRERLRRTLTFWLRPAFALRVLNRFQRVVGFDRSMALASSAFTALVPLALLAGAVLGSLVHIDPAERIIDRYDLSGAGADAVTFLFSPDQHDTASTGVFGVLFLTISVLSFARAAQRLFEQTWELRPLSVRNSRNGLWWILGLGAYALVSGWITAVLGGRLAGLPALACEAVVTAACLVWSGSVLSAKRIVRRELIPFGVVGAVTTSLYSWGASLYLPRLFNSYADRYGVVGSVFAMISALFAAMFVLVASASLGREVADELGRIRQGVRPSEHEVRQEWESMVEQMRSRWREVREDVSRRRKRTRS</sequence>
<proteinExistence type="predicted"/>
<dbReference type="Pfam" id="PF03631">
    <property type="entry name" value="Virul_fac_BrkB"/>
    <property type="match status" value="1"/>
</dbReference>
<feature type="transmembrane region" description="Helical" evidence="7">
    <location>
        <begin position="124"/>
        <end position="145"/>
    </location>
</feature>
<accession>A0ABV3KVE6</accession>
<gene>
    <name evidence="8" type="ORF">AB0470_27425</name>
</gene>
<keyword evidence="9" id="KW-1185">Reference proteome</keyword>
<evidence type="ECO:0000256" key="4">
    <source>
        <dbReference type="ARBA" id="ARBA00022989"/>
    </source>
</evidence>
<comment type="caution">
    <text evidence="8">The sequence shown here is derived from an EMBL/GenBank/DDBJ whole genome shotgun (WGS) entry which is preliminary data.</text>
</comment>
<organism evidence="8 9">
    <name type="scientific">Streptomyces griseosporeus</name>
    <dbReference type="NCBI Taxonomy" id="1910"/>
    <lineage>
        <taxon>Bacteria</taxon>
        <taxon>Bacillati</taxon>
        <taxon>Actinomycetota</taxon>
        <taxon>Actinomycetes</taxon>
        <taxon>Kitasatosporales</taxon>
        <taxon>Streptomycetaceae</taxon>
        <taxon>Streptomyces</taxon>
    </lineage>
</organism>
<dbReference type="EMBL" id="JBFAUJ010000013">
    <property type="protein sequence ID" value="MEV8463268.1"/>
    <property type="molecule type" value="Genomic_DNA"/>
</dbReference>
<dbReference type="RefSeq" id="WP_239513041.1">
    <property type="nucleotide sequence ID" value="NZ_JBFAUJ010000013.1"/>
</dbReference>
<evidence type="ECO:0000256" key="5">
    <source>
        <dbReference type="ARBA" id="ARBA00023136"/>
    </source>
</evidence>
<feature type="transmembrane region" description="Helical" evidence="7">
    <location>
        <begin position="225"/>
        <end position="247"/>
    </location>
</feature>
<name>A0ABV3KVE6_STRGS</name>
<dbReference type="Proteomes" id="UP001553148">
    <property type="component" value="Unassembled WGS sequence"/>
</dbReference>
<feature type="transmembrane region" description="Helical" evidence="7">
    <location>
        <begin position="166"/>
        <end position="185"/>
    </location>
</feature>
<keyword evidence="4 7" id="KW-1133">Transmembrane helix</keyword>
<feature type="transmembrane region" description="Helical" evidence="7">
    <location>
        <begin position="191"/>
        <end position="213"/>
    </location>
</feature>
<evidence type="ECO:0000313" key="9">
    <source>
        <dbReference type="Proteomes" id="UP001553148"/>
    </source>
</evidence>
<feature type="region of interest" description="Disordered" evidence="6">
    <location>
        <begin position="1"/>
        <end position="29"/>
    </location>
</feature>
<protein>
    <submittedName>
        <fullName evidence="8">YhjD/YihY/BrkB family envelope integrity protein</fullName>
    </submittedName>
</protein>
<evidence type="ECO:0000256" key="6">
    <source>
        <dbReference type="SAM" id="MobiDB-lite"/>
    </source>
</evidence>
<keyword evidence="2" id="KW-1003">Cell membrane</keyword>
<keyword evidence="3 7" id="KW-0812">Transmembrane</keyword>
<evidence type="ECO:0000256" key="2">
    <source>
        <dbReference type="ARBA" id="ARBA00022475"/>
    </source>
</evidence>
<comment type="subcellular location">
    <subcellularLocation>
        <location evidence="1">Cell membrane</location>
        <topology evidence="1">Multi-pass membrane protein</topology>
    </subcellularLocation>
</comment>
<keyword evidence="5 7" id="KW-0472">Membrane</keyword>
<feature type="transmembrane region" description="Helical" evidence="7">
    <location>
        <begin position="64"/>
        <end position="86"/>
    </location>
</feature>
<evidence type="ECO:0000256" key="1">
    <source>
        <dbReference type="ARBA" id="ARBA00004651"/>
    </source>
</evidence>
<dbReference type="InterPro" id="IPR017039">
    <property type="entry name" value="Virul_fac_BrkB"/>
</dbReference>
<evidence type="ECO:0000256" key="7">
    <source>
        <dbReference type="SAM" id="Phobius"/>
    </source>
</evidence>
<reference evidence="8 9" key="1">
    <citation type="submission" date="2024-06" db="EMBL/GenBank/DDBJ databases">
        <title>The Natural Products Discovery Center: Release of the First 8490 Sequenced Strains for Exploring Actinobacteria Biosynthetic Diversity.</title>
        <authorList>
            <person name="Kalkreuter E."/>
            <person name="Kautsar S.A."/>
            <person name="Yang D."/>
            <person name="Bader C.D."/>
            <person name="Teijaro C.N."/>
            <person name="Fluegel L."/>
            <person name="Davis C.M."/>
            <person name="Simpson J.R."/>
            <person name="Lauterbach L."/>
            <person name="Steele A.D."/>
            <person name="Gui C."/>
            <person name="Meng S."/>
            <person name="Li G."/>
            <person name="Viehrig K."/>
            <person name="Ye F."/>
            <person name="Su P."/>
            <person name="Kiefer A.F."/>
            <person name="Nichols A."/>
            <person name="Cepeda A.J."/>
            <person name="Yan W."/>
            <person name="Fan B."/>
            <person name="Jiang Y."/>
            <person name="Adhikari A."/>
            <person name="Zheng C.-J."/>
            <person name="Schuster L."/>
            <person name="Cowan T.M."/>
            <person name="Smanski M.J."/>
            <person name="Chevrette M.G."/>
            <person name="De Carvalho L.P.S."/>
            <person name="Shen B."/>
        </authorList>
    </citation>
    <scope>NUCLEOTIDE SEQUENCE [LARGE SCALE GENOMIC DNA]</scope>
    <source>
        <strain evidence="8 9">NPDC052360</strain>
    </source>
</reference>